<proteinExistence type="inferred from homology"/>
<organism evidence="9 10">
    <name type="scientific">Lecanosticta acicola</name>
    <dbReference type="NCBI Taxonomy" id="111012"/>
    <lineage>
        <taxon>Eukaryota</taxon>
        <taxon>Fungi</taxon>
        <taxon>Dikarya</taxon>
        <taxon>Ascomycota</taxon>
        <taxon>Pezizomycotina</taxon>
        <taxon>Dothideomycetes</taxon>
        <taxon>Dothideomycetidae</taxon>
        <taxon>Mycosphaerellales</taxon>
        <taxon>Mycosphaerellaceae</taxon>
        <taxon>Lecanosticta</taxon>
    </lineage>
</organism>
<evidence type="ECO:0000256" key="2">
    <source>
        <dbReference type="ARBA" id="ARBA00007732"/>
    </source>
</evidence>
<comment type="subunit">
    <text evidence="3">Interacts with ERF2.</text>
</comment>
<dbReference type="InterPro" id="IPR019383">
    <property type="entry name" value="Golgin_A_7/ERF4"/>
</dbReference>
<dbReference type="GO" id="GO:0006612">
    <property type="term" value="P:protein targeting to membrane"/>
    <property type="evidence" value="ECO:0007669"/>
    <property type="project" value="TreeGrafter"/>
</dbReference>
<dbReference type="GO" id="GO:0031211">
    <property type="term" value="C:endoplasmic reticulum palmitoyltransferase complex"/>
    <property type="evidence" value="ECO:0007669"/>
    <property type="project" value="TreeGrafter"/>
</dbReference>
<gene>
    <name evidence="9" type="ORF">LECACI_7A003069</name>
</gene>
<feature type="region of interest" description="Disordered" evidence="7">
    <location>
        <begin position="312"/>
        <end position="339"/>
    </location>
</feature>
<evidence type="ECO:0000256" key="4">
    <source>
        <dbReference type="ARBA" id="ARBA00018463"/>
    </source>
</evidence>
<dbReference type="InterPro" id="IPR051371">
    <property type="entry name" value="Ras_palmitoyltransferase"/>
</dbReference>
<sequence>MQALHRLAGVQGTSDSNTQPPAPVSTHYPIPPPPPIPDEGADDADTRSIRSTQRTASLPLNRQPSHRSFRSTRSAHSRKSASSAKRQGSRDELAVTTNPPPTPNRPTHYNAQQLSPEAAARPAPDTRPQAQPQAQPESSAALRPSAETGVSHASIDDEEFSWGPSHPCFPHPNPHCSPKSVEFEATRVIRVKRDWLAAGDLYPQYANLYPEILEPLVSDSEFRLVIANINSMLKRTHSPYTSRAWIDSLLGAFTGYVWEDLGWTGAKKGEEELEQFIDNWNAEREKEGRDVRIVQPKRTGFISLDFVVPDPGIDVAKSDEGEDGEDEDMQTALSGGPAA</sequence>
<dbReference type="Proteomes" id="UP001296104">
    <property type="component" value="Unassembled WGS sequence"/>
</dbReference>
<evidence type="ECO:0000259" key="8">
    <source>
        <dbReference type="Pfam" id="PF10256"/>
    </source>
</evidence>
<feature type="region of interest" description="Disordered" evidence="7">
    <location>
        <begin position="1"/>
        <end position="153"/>
    </location>
</feature>
<feature type="compositionally biased region" description="Acidic residues" evidence="7">
    <location>
        <begin position="320"/>
        <end position="329"/>
    </location>
</feature>
<feature type="compositionally biased region" description="Polar residues" evidence="7">
    <location>
        <begin position="49"/>
        <end position="63"/>
    </location>
</feature>
<dbReference type="PANTHER" id="PTHR13254">
    <property type="entry name" value="GOLGI AUTOANTIGEN, GOLGIN SUBFAMILY A, 7"/>
    <property type="match status" value="1"/>
</dbReference>
<feature type="compositionally biased region" description="Basic residues" evidence="7">
    <location>
        <begin position="64"/>
        <end position="79"/>
    </location>
</feature>
<evidence type="ECO:0000313" key="10">
    <source>
        <dbReference type="Proteomes" id="UP001296104"/>
    </source>
</evidence>
<evidence type="ECO:0000256" key="5">
    <source>
        <dbReference type="ARBA" id="ARBA00022824"/>
    </source>
</evidence>
<dbReference type="EMBL" id="CAVMBE010000014">
    <property type="protein sequence ID" value="CAK3939168.1"/>
    <property type="molecule type" value="Genomic_DNA"/>
</dbReference>
<keyword evidence="6" id="KW-0472">Membrane</keyword>
<dbReference type="GO" id="GO:0005789">
    <property type="term" value="C:endoplasmic reticulum membrane"/>
    <property type="evidence" value="ECO:0007669"/>
    <property type="project" value="UniProtKB-SubCell"/>
</dbReference>
<evidence type="ECO:0000256" key="6">
    <source>
        <dbReference type="ARBA" id="ARBA00023136"/>
    </source>
</evidence>
<protein>
    <recommendedName>
        <fullName evidence="4">Ras modification protein ERF4</fullName>
    </recommendedName>
</protein>
<dbReference type="Pfam" id="PF10256">
    <property type="entry name" value="Erf4"/>
    <property type="match status" value="1"/>
</dbReference>
<comment type="subcellular location">
    <subcellularLocation>
        <location evidence="1">Endoplasmic reticulum membrane</location>
        <topology evidence="1">Peripheral membrane protein</topology>
    </subcellularLocation>
</comment>
<evidence type="ECO:0000313" key="9">
    <source>
        <dbReference type="EMBL" id="CAK3939168.1"/>
    </source>
</evidence>
<keyword evidence="10" id="KW-1185">Reference proteome</keyword>
<feature type="domain" description="Golgin subfamily A member 7/ERF4" evidence="8">
    <location>
        <begin position="188"/>
        <end position="305"/>
    </location>
</feature>
<accession>A0AAI8YW52</accession>
<evidence type="ECO:0000256" key="3">
    <source>
        <dbReference type="ARBA" id="ARBA00011396"/>
    </source>
</evidence>
<name>A0AAI8YW52_9PEZI</name>
<dbReference type="AlphaFoldDB" id="A0AAI8YW52"/>
<feature type="compositionally biased region" description="Low complexity" evidence="7">
    <location>
        <begin position="116"/>
        <end position="141"/>
    </location>
</feature>
<reference evidence="9" key="1">
    <citation type="submission" date="2023-11" db="EMBL/GenBank/DDBJ databases">
        <authorList>
            <person name="Alioto T."/>
            <person name="Alioto T."/>
            <person name="Gomez Garrido J."/>
        </authorList>
    </citation>
    <scope>NUCLEOTIDE SEQUENCE</scope>
</reference>
<dbReference type="PANTHER" id="PTHR13254:SF0">
    <property type="entry name" value="GOLGIN SUBFAMILY A MEMBER 7_ERF4 DOMAIN-CONTAINING PROTEIN"/>
    <property type="match status" value="1"/>
</dbReference>
<comment type="caution">
    <text evidence="9">The sequence shown here is derived from an EMBL/GenBank/DDBJ whole genome shotgun (WGS) entry which is preliminary data.</text>
</comment>
<evidence type="ECO:0000256" key="7">
    <source>
        <dbReference type="SAM" id="MobiDB-lite"/>
    </source>
</evidence>
<evidence type="ECO:0000256" key="1">
    <source>
        <dbReference type="ARBA" id="ARBA00004406"/>
    </source>
</evidence>
<keyword evidence="5" id="KW-0256">Endoplasmic reticulum</keyword>
<comment type="similarity">
    <text evidence="2">Belongs to the ERF4 family.</text>
</comment>